<dbReference type="InterPro" id="IPR020904">
    <property type="entry name" value="Sc_DH/Rdtase_CS"/>
</dbReference>
<accession>A0ABT5R206</accession>
<evidence type="ECO:0000313" key="3">
    <source>
        <dbReference type="EMBL" id="MDD1794054.1"/>
    </source>
</evidence>
<reference evidence="3" key="1">
    <citation type="submission" date="2021-12" db="EMBL/GenBank/DDBJ databases">
        <title>Enterovibrio ZSDZ35 sp. nov. and Enterovibrio ZSDZ42 sp. nov., isolated from coastal seawater in Qingdao.</title>
        <authorList>
            <person name="Zhang P."/>
        </authorList>
    </citation>
    <scope>NUCLEOTIDE SEQUENCE</scope>
    <source>
        <strain evidence="3">ZSDZ42</strain>
    </source>
</reference>
<dbReference type="Gene3D" id="3.40.50.720">
    <property type="entry name" value="NAD(P)-binding Rossmann-like Domain"/>
    <property type="match status" value="1"/>
</dbReference>
<proteinExistence type="inferred from homology"/>
<dbReference type="EMBL" id="JAJUBC010000013">
    <property type="protein sequence ID" value="MDD1794054.1"/>
    <property type="molecule type" value="Genomic_DNA"/>
</dbReference>
<gene>
    <name evidence="3" type="ORF">LRP50_13005</name>
</gene>
<dbReference type="NCBIfam" id="NF009466">
    <property type="entry name" value="PRK12826.1-2"/>
    <property type="match status" value="1"/>
</dbReference>
<dbReference type="SUPFAM" id="SSF51735">
    <property type="entry name" value="NAD(P)-binding Rossmann-fold domains"/>
    <property type="match status" value="1"/>
</dbReference>
<dbReference type="InterPro" id="IPR036291">
    <property type="entry name" value="NAD(P)-bd_dom_sf"/>
</dbReference>
<evidence type="ECO:0000256" key="1">
    <source>
        <dbReference type="ARBA" id="ARBA00006484"/>
    </source>
</evidence>
<sequence length="262" mass="28091">MKVQERFTLKPGLRVLITAGASGIGRAMAERFSDSGAKVHVCDISEEALVRVQKERPEFGVTRCDVSDSSQIKQLFNDAIHHLGGLDVLINNAGIAGPTAAIEDIDEEQWNQTININLNSQYLCTRLAAPILKQQGDGVIINISSQAGRFGFANRTPYAAAKWGIVGLTASLAKELGPDGIRVNSILPGIVEGPRIEGVIRARAELTGTSYEETRQQSLDQISLRRMVSAEDIADMALFLCMPAGGNISGQSISVCGNVESL</sequence>
<dbReference type="InterPro" id="IPR002347">
    <property type="entry name" value="SDR_fam"/>
</dbReference>
<protein>
    <submittedName>
        <fullName evidence="3">SDR family oxidoreductase</fullName>
    </submittedName>
</protein>
<keyword evidence="2" id="KW-0560">Oxidoreductase</keyword>
<dbReference type="Pfam" id="PF13561">
    <property type="entry name" value="adh_short_C2"/>
    <property type="match status" value="1"/>
</dbReference>
<comment type="similarity">
    <text evidence="1">Belongs to the short-chain dehydrogenases/reductases (SDR) family.</text>
</comment>
<dbReference type="PRINTS" id="PR00080">
    <property type="entry name" value="SDRFAMILY"/>
</dbReference>
<dbReference type="Proteomes" id="UP001149400">
    <property type="component" value="Unassembled WGS sequence"/>
</dbReference>
<organism evidence="3 4">
    <name type="scientific">Enterovibrio gelatinilyticus</name>
    <dbReference type="NCBI Taxonomy" id="2899819"/>
    <lineage>
        <taxon>Bacteria</taxon>
        <taxon>Pseudomonadati</taxon>
        <taxon>Pseudomonadota</taxon>
        <taxon>Gammaproteobacteria</taxon>
        <taxon>Vibrionales</taxon>
        <taxon>Vibrionaceae</taxon>
        <taxon>Enterovibrio</taxon>
    </lineage>
</organism>
<dbReference type="CDD" id="cd05233">
    <property type="entry name" value="SDR_c"/>
    <property type="match status" value="1"/>
</dbReference>
<keyword evidence="4" id="KW-1185">Reference proteome</keyword>
<evidence type="ECO:0000313" key="4">
    <source>
        <dbReference type="Proteomes" id="UP001149400"/>
    </source>
</evidence>
<dbReference type="RefSeq" id="WP_274164894.1">
    <property type="nucleotide sequence ID" value="NZ_JAJUBC010000013.1"/>
</dbReference>
<dbReference type="PANTHER" id="PTHR24321:SF8">
    <property type="entry name" value="ESTRADIOL 17-BETA-DEHYDROGENASE 8-RELATED"/>
    <property type="match status" value="1"/>
</dbReference>
<dbReference type="PRINTS" id="PR00081">
    <property type="entry name" value="GDHRDH"/>
</dbReference>
<dbReference type="PROSITE" id="PS00061">
    <property type="entry name" value="ADH_SHORT"/>
    <property type="match status" value="1"/>
</dbReference>
<evidence type="ECO:0000256" key="2">
    <source>
        <dbReference type="ARBA" id="ARBA00023002"/>
    </source>
</evidence>
<dbReference type="PANTHER" id="PTHR24321">
    <property type="entry name" value="DEHYDROGENASES, SHORT CHAIN"/>
    <property type="match status" value="1"/>
</dbReference>
<comment type="caution">
    <text evidence="3">The sequence shown here is derived from an EMBL/GenBank/DDBJ whole genome shotgun (WGS) entry which is preliminary data.</text>
</comment>
<name>A0ABT5R206_9GAMM</name>